<proteinExistence type="predicted"/>
<dbReference type="AlphaFoldDB" id="A0A7W3FIM1"/>
<dbReference type="Proteomes" id="UP000547058">
    <property type="component" value="Unassembled WGS sequence"/>
</dbReference>
<comment type="caution">
    <text evidence="1">The sequence shown here is derived from an EMBL/GenBank/DDBJ whole genome shotgun (WGS) entry which is preliminary data.</text>
</comment>
<name>A0A7W3FIM1_9GAMM</name>
<keyword evidence="2" id="KW-1185">Reference proteome</keyword>
<organism evidence="1 2">
    <name type="scientific">Stenotrophomonas tumulicola</name>
    <dbReference type="NCBI Taxonomy" id="1685415"/>
    <lineage>
        <taxon>Bacteria</taxon>
        <taxon>Pseudomonadati</taxon>
        <taxon>Pseudomonadota</taxon>
        <taxon>Gammaproteobacteria</taxon>
        <taxon>Lysobacterales</taxon>
        <taxon>Lysobacteraceae</taxon>
        <taxon>Stenotrophomonas</taxon>
    </lineage>
</organism>
<evidence type="ECO:0008006" key="3">
    <source>
        <dbReference type="Google" id="ProtNLM"/>
    </source>
</evidence>
<accession>A0A7W3FIM1</accession>
<reference evidence="1 2" key="1">
    <citation type="submission" date="2020-08" db="EMBL/GenBank/DDBJ databases">
        <title>Stenotrophomonas tumulicola JCM 30961.</title>
        <authorList>
            <person name="Deng Y."/>
        </authorList>
    </citation>
    <scope>NUCLEOTIDE SEQUENCE [LARGE SCALE GENOMIC DNA]</scope>
    <source>
        <strain evidence="1 2">JCM 30961</strain>
    </source>
</reference>
<evidence type="ECO:0000313" key="2">
    <source>
        <dbReference type="Proteomes" id="UP000547058"/>
    </source>
</evidence>
<dbReference type="EMBL" id="JACGXS010000001">
    <property type="protein sequence ID" value="MBA8680244.1"/>
    <property type="molecule type" value="Genomic_DNA"/>
</dbReference>
<protein>
    <recommendedName>
        <fullName evidence="3">Integrase</fullName>
    </recommendedName>
</protein>
<dbReference type="RefSeq" id="WP_182337426.1">
    <property type="nucleotide sequence ID" value="NZ_JACGXS010000001.1"/>
</dbReference>
<evidence type="ECO:0000313" key="1">
    <source>
        <dbReference type="EMBL" id="MBA8680244.1"/>
    </source>
</evidence>
<sequence length="382" mass="42335">MDTVVATQAGAPRRRDTKFKLTYRQICELSVAKGPVEGKPGRVVIASPPSADAGKPYRVLDGNQGAPTGFGFYVGTTRTTYEVVVRGPAGVRRFSLGSVTDIGPEQAYGLARQKLAVVRETGEHPSKEEARAEQLVELKGLTLADCFAAYVDDLRKRVRNKKAKPASIRAIQDSLARFARPEVGLADRPILQLLDKDIHRAFDSLRRSSMARSNRIPTPMRQALADQLDWAALSTQKLEALGVTGKYVQRVKAAGLASTEHAFTDAKRAVDLVLKRERKAAAQQQREPVLRYNPFQVIHDDDMLRDSQALRRHYERAEVRNALGDETLPTVLKVILARRDEQGGLNATGADYLLLTLLWGARLAQFNIAVDHGYRGQKCWND</sequence>
<gene>
    <name evidence="1" type="ORF">H4O11_00265</name>
</gene>